<dbReference type="OrthoDB" id="9811954at2"/>
<keyword evidence="3 5" id="KW-1133">Transmembrane helix</keyword>
<evidence type="ECO:0000313" key="7">
    <source>
        <dbReference type="Proteomes" id="UP000252893"/>
    </source>
</evidence>
<evidence type="ECO:0000313" key="6">
    <source>
        <dbReference type="EMBL" id="RBO97825.1"/>
    </source>
</evidence>
<proteinExistence type="inferred from homology"/>
<keyword evidence="4 5" id="KW-0472">Membrane</keyword>
<feature type="transmembrane region" description="Helical" evidence="5">
    <location>
        <begin position="156"/>
        <end position="174"/>
    </location>
</feature>
<comment type="subcellular location">
    <subcellularLocation>
        <location evidence="5">Cell membrane</location>
        <topology evidence="5">Multi-pass membrane protein</topology>
    </subcellularLocation>
</comment>
<reference evidence="6 7" key="1">
    <citation type="submission" date="2018-06" db="EMBL/GenBank/DDBJ databases">
        <title>Genomic Encyclopedia of Type Strains, Phase IV (KMG-IV): sequencing the most valuable type-strain genomes for metagenomic binning, comparative biology and taxonomic classification.</title>
        <authorList>
            <person name="Goeker M."/>
        </authorList>
    </citation>
    <scope>NUCLEOTIDE SEQUENCE [LARGE SCALE GENOMIC DNA]</scope>
    <source>
        <strain evidence="6 7">DSM 25619</strain>
    </source>
</reference>
<accession>A0A366E6X3</accession>
<feature type="transmembrane region" description="Helical" evidence="5">
    <location>
        <begin position="20"/>
        <end position="38"/>
    </location>
</feature>
<protein>
    <recommendedName>
        <fullName evidence="5">UPF0314 protein DFR47_102615</fullName>
    </recommendedName>
</protein>
<keyword evidence="2 5" id="KW-0812">Transmembrane</keyword>
<keyword evidence="7" id="KW-1185">Reference proteome</keyword>
<gene>
    <name evidence="6" type="ORF">DFR47_102615</name>
</gene>
<name>A0A366E6X3_9HYPH</name>
<evidence type="ECO:0000256" key="1">
    <source>
        <dbReference type="ARBA" id="ARBA00022475"/>
    </source>
</evidence>
<dbReference type="Proteomes" id="UP000252893">
    <property type="component" value="Unassembled WGS sequence"/>
</dbReference>
<dbReference type="EMBL" id="QNRH01000002">
    <property type="protein sequence ID" value="RBO97825.1"/>
    <property type="molecule type" value="Genomic_DNA"/>
</dbReference>
<evidence type="ECO:0000256" key="2">
    <source>
        <dbReference type="ARBA" id="ARBA00022692"/>
    </source>
</evidence>
<evidence type="ECO:0000256" key="5">
    <source>
        <dbReference type="HAMAP-Rule" id="MF_01514"/>
    </source>
</evidence>
<dbReference type="NCBIfam" id="NF002099">
    <property type="entry name" value="PRK00944.1"/>
    <property type="match status" value="1"/>
</dbReference>
<evidence type="ECO:0000256" key="3">
    <source>
        <dbReference type="ARBA" id="ARBA00022989"/>
    </source>
</evidence>
<keyword evidence="1 5" id="KW-1003">Cell membrane</keyword>
<dbReference type="HAMAP" id="MF_01514">
    <property type="entry name" value="UPF0314"/>
    <property type="match status" value="1"/>
</dbReference>
<dbReference type="AlphaFoldDB" id="A0A366E6X3"/>
<evidence type="ECO:0000256" key="4">
    <source>
        <dbReference type="ARBA" id="ARBA00023136"/>
    </source>
</evidence>
<organism evidence="6 7">
    <name type="scientific">Pseudochrobactrum asaccharolyticum</name>
    <dbReference type="NCBI Taxonomy" id="354351"/>
    <lineage>
        <taxon>Bacteria</taxon>
        <taxon>Pseudomonadati</taxon>
        <taxon>Pseudomonadota</taxon>
        <taxon>Alphaproteobacteria</taxon>
        <taxon>Hyphomicrobiales</taxon>
        <taxon>Brucellaceae</taxon>
        <taxon>Pseudochrobactrum</taxon>
    </lineage>
</organism>
<dbReference type="Pfam" id="PF10755">
    <property type="entry name" value="DUF2585"/>
    <property type="match status" value="1"/>
</dbReference>
<sequence>MNASPVSSKATGSSWPWGKILFIIGITTAIQAVILYMMGRVPVCECGTIRLFVNEVNSNENSQQFFDWYTLSHIIHGFLFYGLFWLIAPKAPLHVRLLLALGLEIGWELVENSNFIIDRYRANTSSVDYFGDSILNSVFDTLSMVLGFFLAARLPIWVIVATAVFFEILALIVIRDNLILNVIMLLHPFDFIRQWQSGS</sequence>
<dbReference type="GO" id="GO:0005886">
    <property type="term" value="C:plasma membrane"/>
    <property type="evidence" value="ECO:0007669"/>
    <property type="project" value="UniProtKB-SubCell"/>
</dbReference>
<comment type="caution">
    <text evidence="6">The sequence shown here is derived from an EMBL/GenBank/DDBJ whole genome shotgun (WGS) entry which is preliminary data.</text>
</comment>
<comment type="similarity">
    <text evidence="5">Belongs to the UPF0314 family.</text>
</comment>
<feature type="transmembrane region" description="Helical" evidence="5">
    <location>
        <begin position="68"/>
        <end position="88"/>
    </location>
</feature>
<dbReference type="InterPro" id="IPR019691">
    <property type="entry name" value="DUF2585"/>
</dbReference>